<sequence length="121" mass="13140">MDSAPINPTDAVNHGDRTNSNDSRMTIGLSATNPKREHGPSRSPARRVILTSSTKNHHSFLVSRFRRSPNRSPPLPLRPPPRGPRRRPHRRRPPPRPPPAGRGTPRAAAARGGGCARGGCC</sequence>
<dbReference type="AlphaFoldDB" id="A0A0A9F4F1"/>
<proteinExistence type="predicted"/>
<feature type="compositionally biased region" description="Low complexity" evidence="1">
    <location>
        <begin position="101"/>
        <end position="110"/>
    </location>
</feature>
<feature type="region of interest" description="Disordered" evidence="1">
    <location>
        <begin position="1"/>
        <end position="121"/>
    </location>
</feature>
<reference evidence="2" key="1">
    <citation type="submission" date="2014-09" db="EMBL/GenBank/DDBJ databases">
        <authorList>
            <person name="Magalhaes I.L.F."/>
            <person name="Oliveira U."/>
            <person name="Santos F.R."/>
            <person name="Vidigal T.H.D.A."/>
            <person name="Brescovit A.D."/>
            <person name="Santos A.J."/>
        </authorList>
    </citation>
    <scope>NUCLEOTIDE SEQUENCE</scope>
    <source>
        <tissue evidence="2">Shoot tissue taken approximately 20 cm above the soil surface</tissue>
    </source>
</reference>
<feature type="compositionally biased region" description="Basic residues" evidence="1">
    <location>
        <begin position="83"/>
        <end position="94"/>
    </location>
</feature>
<accession>A0A0A9F4F1</accession>
<protein>
    <submittedName>
        <fullName evidence="2">Uncharacterized protein</fullName>
    </submittedName>
</protein>
<feature type="compositionally biased region" description="Polar residues" evidence="1">
    <location>
        <begin position="20"/>
        <end position="33"/>
    </location>
</feature>
<dbReference type="EMBL" id="GBRH01194768">
    <property type="protein sequence ID" value="JAE03128.1"/>
    <property type="molecule type" value="Transcribed_RNA"/>
</dbReference>
<organism evidence="2">
    <name type="scientific">Arundo donax</name>
    <name type="common">Giant reed</name>
    <name type="synonym">Donax arundinaceus</name>
    <dbReference type="NCBI Taxonomy" id="35708"/>
    <lineage>
        <taxon>Eukaryota</taxon>
        <taxon>Viridiplantae</taxon>
        <taxon>Streptophyta</taxon>
        <taxon>Embryophyta</taxon>
        <taxon>Tracheophyta</taxon>
        <taxon>Spermatophyta</taxon>
        <taxon>Magnoliopsida</taxon>
        <taxon>Liliopsida</taxon>
        <taxon>Poales</taxon>
        <taxon>Poaceae</taxon>
        <taxon>PACMAD clade</taxon>
        <taxon>Arundinoideae</taxon>
        <taxon>Arundineae</taxon>
        <taxon>Arundo</taxon>
    </lineage>
</organism>
<reference evidence="2" key="2">
    <citation type="journal article" date="2015" name="Data Brief">
        <title>Shoot transcriptome of the giant reed, Arundo donax.</title>
        <authorList>
            <person name="Barrero R.A."/>
            <person name="Guerrero F.D."/>
            <person name="Moolhuijzen P."/>
            <person name="Goolsby J.A."/>
            <person name="Tidwell J."/>
            <person name="Bellgard S.E."/>
            <person name="Bellgard M.I."/>
        </authorList>
    </citation>
    <scope>NUCLEOTIDE SEQUENCE</scope>
    <source>
        <tissue evidence="2">Shoot tissue taken approximately 20 cm above the soil surface</tissue>
    </source>
</reference>
<evidence type="ECO:0000256" key="1">
    <source>
        <dbReference type="SAM" id="MobiDB-lite"/>
    </source>
</evidence>
<evidence type="ECO:0000313" key="2">
    <source>
        <dbReference type="EMBL" id="JAE03128.1"/>
    </source>
</evidence>
<feature type="compositionally biased region" description="Pro residues" evidence="1">
    <location>
        <begin position="71"/>
        <end position="82"/>
    </location>
</feature>
<feature type="compositionally biased region" description="Gly residues" evidence="1">
    <location>
        <begin position="111"/>
        <end position="121"/>
    </location>
</feature>
<name>A0A0A9F4F1_ARUDO</name>